<dbReference type="RefSeq" id="WP_044141544.1">
    <property type="nucleotide sequence ID" value="NZ_JABZXO010000010.1"/>
</dbReference>
<dbReference type="GeneID" id="61435507"/>
<proteinExistence type="predicted"/>
<keyword evidence="2" id="KW-0732">Signal</keyword>
<feature type="chain" id="PRO_5038998832" evidence="2">
    <location>
        <begin position="28"/>
        <end position="331"/>
    </location>
</feature>
<dbReference type="PROSITE" id="PS51318">
    <property type="entry name" value="TAT"/>
    <property type="match status" value="1"/>
</dbReference>
<dbReference type="Pfam" id="PF19843">
    <property type="entry name" value="DUF6318"/>
    <property type="match status" value="1"/>
</dbReference>
<feature type="region of interest" description="Disordered" evidence="1">
    <location>
        <begin position="37"/>
        <end position="65"/>
    </location>
</feature>
<organism evidence="4 5">
    <name type="scientific">Rothia mucilaginosa</name>
    <dbReference type="NCBI Taxonomy" id="43675"/>
    <lineage>
        <taxon>Bacteria</taxon>
        <taxon>Bacillati</taxon>
        <taxon>Actinomycetota</taxon>
        <taxon>Actinomycetes</taxon>
        <taxon>Micrococcales</taxon>
        <taxon>Micrococcaceae</taxon>
        <taxon>Rothia</taxon>
    </lineage>
</organism>
<accession>A0A930PQD2</accession>
<dbReference type="EMBL" id="JABZXO010000010">
    <property type="protein sequence ID" value="MBF1657331.1"/>
    <property type="molecule type" value="Genomic_DNA"/>
</dbReference>
<feature type="domain" description="DUF6318" evidence="3">
    <location>
        <begin position="82"/>
        <end position="232"/>
    </location>
</feature>
<feature type="region of interest" description="Disordered" evidence="1">
    <location>
        <begin position="290"/>
        <end position="331"/>
    </location>
</feature>
<feature type="compositionally biased region" description="Polar residues" evidence="1">
    <location>
        <begin position="56"/>
        <end position="65"/>
    </location>
</feature>
<feature type="signal peptide" evidence="2">
    <location>
        <begin position="1"/>
        <end position="27"/>
    </location>
</feature>
<gene>
    <name evidence="4" type="ORF">HXO61_05310</name>
</gene>
<evidence type="ECO:0000313" key="4">
    <source>
        <dbReference type="EMBL" id="MBF1657331.1"/>
    </source>
</evidence>
<dbReference type="AlphaFoldDB" id="A0A930PQD2"/>
<comment type="caution">
    <text evidence="4">The sequence shown here is derived from an EMBL/GenBank/DDBJ whole genome shotgun (WGS) entry which is preliminary data.</text>
</comment>
<evidence type="ECO:0000256" key="2">
    <source>
        <dbReference type="SAM" id="SignalP"/>
    </source>
</evidence>
<protein>
    <submittedName>
        <fullName evidence="4">Transcriptional regulator</fullName>
    </submittedName>
</protein>
<dbReference type="InterPro" id="IPR046281">
    <property type="entry name" value="DUF6318"/>
</dbReference>
<dbReference type="InterPro" id="IPR006311">
    <property type="entry name" value="TAT_signal"/>
</dbReference>
<reference evidence="4" key="1">
    <citation type="submission" date="2020-04" db="EMBL/GenBank/DDBJ databases">
        <title>Deep metagenomics examines the oral microbiome during advanced dental caries in children, revealing novel taxa and co-occurrences with host molecules.</title>
        <authorList>
            <person name="Baker J.L."/>
            <person name="Morton J.T."/>
            <person name="Dinis M."/>
            <person name="Alvarez R."/>
            <person name="Tran N.C."/>
            <person name="Knight R."/>
            <person name="Edlund A."/>
        </authorList>
    </citation>
    <scope>NUCLEOTIDE SEQUENCE</scope>
    <source>
        <strain evidence="4">JCVI_39_bin.18</strain>
    </source>
</reference>
<evidence type="ECO:0000259" key="3">
    <source>
        <dbReference type="Pfam" id="PF19843"/>
    </source>
</evidence>
<evidence type="ECO:0000256" key="1">
    <source>
        <dbReference type="SAM" id="MobiDB-lite"/>
    </source>
</evidence>
<dbReference type="Proteomes" id="UP000770330">
    <property type="component" value="Unassembled WGS sequence"/>
</dbReference>
<sequence length="331" mass="32889">MSSFSQSFSRRSLLRLGLGASAVAGSAALLSACGSGSSSQQSGSQGGSLNGSKSSANPNGYSDDGQNYSGLVEYTHYEGAVNYEQGTVDHPPRNAPKPKVTDALSANTVTGFHEAIAYFAAAMDYLVKTGSTDAFSTGIQLSSKTRSEVDALSASILAGVEKGSWYVNPSASYALSSAQPSIMSDGNLLFKGKYTLDFGAEAVAEGKIQPVVASASASASAEPTEPSEDALVSDAASPTASASATATAAGPASRVTVQECDFRGRYHADSKMWELSVAYGATVQGATAQGSAAQGGVSSASAAASGSASAPSSAAASAEASVEASATSAAS</sequence>
<name>A0A930PQD2_9MICC</name>
<evidence type="ECO:0000313" key="5">
    <source>
        <dbReference type="Proteomes" id="UP000770330"/>
    </source>
</evidence>